<dbReference type="KEGG" id="sro:Sros_5936"/>
<keyword evidence="2" id="KW-0472">Membrane</keyword>
<keyword evidence="5" id="KW-1185">Reference proteome</keyword>
<dbReference type="eggNOG" id="ENOG502ZMMY">
    <property type="taxonomic scope" value="Bacteria"/>
</dbReference>
<feature type="signal peptide" evidence="3">
    <location>
        <begin position="1"/>
        <end position="22"/>
    </location>
</feature>
<evidence type="ECO:0000256" key="1">
    <source>
        <dbReference type="SAM" id="MobiDB-lite"/>
    </source>
</evidence>
<sequence length="291" mass="29252">MRTTISAGVLALALGGGIPMIAATTASAAAQVDCDNSGLLGGITGGLCKAVGTVGDVVGGLTGTATPPAAGDDGSGATGSGTGTGTAEEAAVDDAGASRSAPAPDTRAATEEPAGDGLLPKVLDDVCLPLVASPECESPSAISAPEKTGQPPARSHPRPSRSGRPDSAGKKPVPLPTEPLRPPETRTRVTDAGEPVVPQPPPVIDAEAPRVELLWPRPGMEELQKRVQDFQGRVTGGGTVTPTRSSGTLGTVLTAGLLVVAILAVRLLYAKRGEEESMPFEPIRMGRQRTA</sequence>
<accession>D2AU16</accession>
<dbReference type="OrthoDB" id="3544471at2"/>
<evidence type="ECO:0000256" key="2">
    <source>
        <dbReference type="SAM" id="Phobius"/>
    </source>
</evidence>
<feature type="region of interest" description="Disordered" evidence="1">
    <location>
        <begin position="65"/>
        <end position="120"/>
    </location>
</feature>
<dbReference type="AlphaFoldDB" id="D2AU16"/>
<gene>
    <name evidence="4" type="ordered locus">Sros_5936</name>
</gene>
<evidence type="ECO:0000313" key="5">
    <source>
        <dbReference type="Proteomes" id="UP000002029"/>
    </source>
</evidence>
<dbReference type="EMBL" id="CP001814">
    <property type="protein sequence ID" value="ACZ88671.1"/>
    <property type="molecule type" value="Genomic_DNA"/>
</dbReference>
<evidence type="ECO:0000256" key="3">
    <source>
        <dbReference type="SAM" id="SignalP"/>
    </source>
</evidence>
<keyword evidence="2" id="KW-0812">Transmembrane</keyword>
<organism evidence="4 5">
    <name type="scientific">Streptosporangium roseum (strain ATCC 12428 / DSM 43021 / JCM 3005 / KCTC 9067 / NCIMB 10171 / NRRL 2505 / NI 9100)</name>
    <dbReference type="NCBI Taxonomy" id="479432"/>
    <lineage>
        <taxon>Bacteria</taxon>
        <taxon>Bacillati</taxon>
        <taxon>Actinomycetota</taxon>
        <taxon>Actinomycetes</taxon>
        <taxon>Streptosporangiales</taxon>
        <taxon>Streptosporangiaceae</taxon>
        <taxon>Streptosporangium</taxon>
    </lineage>
</organism>
<dbReference type="RefSeq" id="WP_012892406.1">
    <property type="nucleotide sequence ID" value="NC_013595.1"/>
</dbReference>
<keyword evidence="2" id="KW-1133">Transmembrane helix</keyword>
<dbReference type="Proteomes" id="UP000002029">
    <property type="component" value="Chromosome"/>
</dbReference>
<evidence type="ECO:0000313" key="4">
    <source>
        <dbReference type="EMBL" id="ACZ88671.1"/>
    </source>
</evidence>
<feature type="chain" id="PRO_5039220580" evidence="3">
    <location>
        <begin position="23"/>
        <end position="291"/>
    </location>
</feature>
<feature type="region of interest" description="Disordered" evidence="1">
    <location>
        <begin position="136"/>
        <end position="203"/>
    </location>
</feature>
<feature type="compositionally biased region" description="Gly residues" evidence="1">
    <location>
        <begin position="73"/>
        <end position="84"/>
    </location>
</feature>
<protein>
    <submittedName>
        <fullName evidence="4">Uncharacterized protein</fullName>
    </submittedName>
</protein>
<proteinExistence type="predicted"/>
<dbReference type="HOGENOM" id="CLU_956216_0_0_11"/>
<feature type="compositionally biased region" description="Basic and acidic residues" evidence="1">
    <location>
        <begin position="181"/>
        <end position="191"/>
    </location>
</feature>
<reference evidence="4 5" key="1">
    <citation type="journal article" date="2010" name="Stand. Genomic Sci.">
        <title>Complete genome sequence of Streptosporangium roseum type strain (NI 9100).</title>
        <authorList>
            <person name="Nolan M."/>
            <person name="Sikorski J."/>
            <person name="Jando M."/>
            <person name="Lucas S."/>
            <person name="Lapidus A."/>
            <person name="Glavina Del Rio T."/>
            <person name="Chen F."/>
            <person name="Tice H."/>
            <person name="Pitluck S."/>
            <person name="Cheng J.F."/>
            <person name="Chertkov O."/>
            <person name="Sims D."/>
            <person name="Meincke L."/>
            <person name="Brettin T."/>
            <person name="Han C."/>
            <person name="Detter J.C."/>
            <person name="Bruce D."/>
            <person name="Goodwin L."/>
            <person name="Land M."/>
            <person name="Hauser L."/>
            <person name="Chang Y.J."/>
            <person name="Jeffries C.D."/>
            <person name="Ivanova N."/>
            <person name="Mavromatis K."/>
            <person name="Mikhailova N."/>
            <person name="Chen A."/>
            <person name="Palaniappan K."/>
            <person name="Chain P."/>
            <person name="Rohde M."/>
            <person name="Goker M."/>
            <person name="Bristow J."/>
            <person name="Eisen J.A."/>
            <person name="Markowitz V."/>
            <person name="Hugenholtz P."/>
            <person name="Kyrpides N.C."/>
            <person name="Klenk H.P."/>
        </authorList>
    </citation>
    <scope>NUCLEOTIDE SEQUENCE [LARGE SCALE GENOMIC DNA]</scope>
    <source>
        <strain evidence="5">ATCC 12428 / DSM 43021 / JCM 3005 / NI 9100</strain>
    </source>
</reference>
<keyword evidence="3" id="KW-0732">Signal</keyword>
<name>D2AU16_STRRD</name>
<feature type="transmembrane region" description="Helical" evidence="2">
    <location>
        <begin position="249"/>
        <end position="269"/>
    </location>
</feature>